<dbReference type="Proteomes" id="UP001410795">
    <property type="component" value="Unassembled WGS sequence"/>
</dbReference>
<dbReference type="CDD" id="cd03801">
    <property type="entry name" value="GT4_PimA-like"/>
    <property type="match status" value="1"/>
</dbReference>
<reference evidence="6" key="1">
    <citation type="journal article" date="2019" name="Int. J. Syst. Evol. Microbiol.">
        <title>The Global Catalogue of Microorganisms (GCM) 10K type strain sequencing project: providing services to taxonomists for standard genome sequencing and annotation.</title>
        <authorList>
            <consortium name="The Broad Institute Genomics Platform"/>
            <consortium name="The Broad Institute Genome Sequencing Center for Infectious Disease"/>
            <person name="Wu L."/>
            <person name="Ma J."/>
        </authorList>
    </citation>
    <scope>NUCLEOTIDE SEQUENCE [LARGE SCALE GENOMIC DNA]</scope>
    <source>
        <strain evidence="6">JCM 16546</strain>
    </source>
</reference>
<evidence type="ECO:0000259" key="4">
    <source>
        <dbReference type="Pfam" id="PF13439"/>
    </source>
</evidence>
<evidence type="ECO:0000256" key="2">
    <source>
        <dbReference type="ARBA" id="ARBA00022679"/>
    </source>
</evidence>
<comment type="caution">
    <text evidence="5">The sequence shown here is derived from an EMBL/GenBank/DDBJ whole genome shotgun (WGS) entry which is preliminary data.</text>
</comment>
<keyword evidence="2" id="KW-0808">Transferase</keyword>
<organism evidence="5 6">
    <name type="scientific">Microbacterium marinilacus</name>
    <dbReference type="NCBI Taxonomy" id="415209"/>
    <lineage>
        <taxon>Bacteria</taxon>
        <taxon>Bacillati</taxon>
        <taxon>Actinomycetota</taxon>
        <taxon>Actinomycetes</taxon>
        <taxon>Micrococcales</taxon>
        <taxon>Microbacteriaceae</taxon>
        <taxon>Microbacterium</taxon>
    </lineage>
</organism>
<dbReference type="Pfam" id="PF13439">
    <property type="entry name" value="Glyco_transf_4"/>
    <property type="match status" value="1"/>
</dbReference>
<dbReference type="SUPFAM" id="SSF53756">
    <property type="entry name" value="UDP-Glycosyltransferase/glycogen phosphorylase"/>
    <property type="match status" value="1"/>
</dbReference>
<evidence type="ECO:0000259" key="3">
    <source>
        <dbReference type="Pfam" id="PF00534"/>
    </source>
</evidence>
<dbReference type="PANTHER" id="PTHR12526:SF510">
    <property type="entry name" value="D-INOSITOL 3-PHOSPHATE GLYCOSYLTRANSFERASE"/>
    <property type="match status" value="1"/>
</dbReference>
<accession>A0ABP7BLV9</accession>
<dbReference type="InterPro" id="IPR028098">
    <property type="entry name" value="Glyco_trans_4-like_N"/>
</dbReference>
<gene>
    <name evidence="5" type="ORF">GCM10022202_28480</name>
</gene>
<feature type="domain" description="Glycosyltransferase subfamily 4-like N-terminal" evidence="4">
    <location>
        <begin position="86"/>
        <end position="186"/>
    </location>
</feature>
<feature type="domain" description="Glycosyl transferase family 1" evidence="3">
    <location>
        <begin position="209"/>
        <end position="369"/>
    </location>
</feature>
<dbReference type="InterPro" id="IPR001296">
    <property type="entry name" value="Glyco_trans_1"/>
</dbReference>
<evidence type="ECO:0000313" key="5">
    <source>
        <dbReference type="EMBL" id="GAA3664714.1"/>
    </source>
</evidence>
<evidence type="ECO:0008006" key="7">
    <source>
        <dbReference type="Google" id="ProtNLM"/>
    </source>
</evidence>
<proteinExistence type="predicted"/>
<keyword evidence="6" id="KW-1185">Reference proteome</keyword>
<protein>
    <recommendedName>
        <fullName evidence="7">D-inositol 3-phosphate glycosyltransferase</fullName>
    </recommendedName>
</protein>
<dbReference type="PANTHER" id="PTHR12526">
    <property type="entry name" value="GLYCOSYLTRANSFERASE"/>
    <property type="match status" value="1"/>
</dbReference>
<evidence type="ECO:0000313" key="6">
    <source>
        <dbReference type="Proteomes" id="UP001410795"/>
    </source>
</evidence>
<name>A0ABP7BLV9_9MICO</name>
<dbReference type="Gene3D" id="3.40.50.2000">
    <property type="entry name" value="Glycogen Phosphorylase B"/>
    <property type="match status" value="2"/>
</dbReference>
<dbReference type="EMBL" id="BAAAYV010000017">
    <property type="protein sequence ID" value="GAA3664714.1"/>
    <property type="molecule type" value="Genomic_DNA"/>
</dbReference>
<keyword evidence="1" id="KW-0328">Glycosyltransferase</keyword>
<dbReference type="Pfam" id="PF00534">
    <property type="entry name" value="Glycos_transf_1"/>
    <property type="match status" value="1"/>
</dbReference>
<evidence type="ECO:0000256" key="1">
    <source>
        <dbReference type="ARBA" id="ARBA00022676"/>
    </source>
</evidence>
<sequence length="395" mass="42787">MHHVITPGDHYSPRTGSAIPTVVHGLSTGARAAGDAERYRPRVVLQAGTYRPLYDSAVPEEYDGAPGPGRGERLADVARGRLGLARRATERWFRPAVARLRDEPPGIVLAHNAPLVPWLLRDSPHVPLLYAHNDLLRGYSRAEAGRVLGPAARIVCVSEALAERMRARLPVALRGRVRVVGNGVDTVSFSPAASDPGASAPAPAPERRRPLRVMFVGRAIPQKGADVLLRAAALLARDDVEYVVVGSRGFDPGAVLSRYETRLRRLAARVPGTVRFEPSVERAELPALLRTADVLVAPSRWPEPWALTVGEGLATGLPVIAARRGGIPEALGDAGMLFDPDRPEQLAEAIATLVDDPARRRTLGEAARRHALARDWTWAWSRLADVLDEVDPARH</sequence>